<dbReference type="CDD" id="cd00067">
    <property type="entry name" value="GAL4"/>
    <property type="match status" value="1"/>
</dbReference>
<evidence type="ECO:0000256" key="1">
    <source>
        <dbReference type="ARBA" id="ARBA00022723"/>
    </source>
</evidence>
<dbReference type="PROSITE" id="PS00463">
    <property type="entry name" value="ZN2_CY6_FUNGAL_1"/>
    <property type="match status" value="1"/>
</dbReference>
<dbReference type="InterPro" id="IPR001138">
    <property type="entry name" value="Zn2Cys6_DnaBD"/>
</dbReference>
<evidence type="ECO:0000313" key="9">
    <source>
        <dbReference type="Proteomes" id="UP000782241"/>
    </source>
</evidence>
<evidence type="ECO:0000313" key="8">
    <source>
        <dbReference type="EMBL" id="KAG5658008.1"/>
    </source>
</evidence>
<feature type="region of interest" description="Disordered" evidence="6">
    <location>
        <begin position="70"/>
        <end position="94"/>
    </location>
</feature>
<dbReference type="AlphaFoldDB" id="A0A9P7H121"/>
<dbReference type="SMART" id="SM00066">
    <property type="entry name" value="GAL4"/>
    <property type="match status" value="1"/>
</dbReference>
<feature type="domain" description="Zn(2)-C6 fungal-type" evidence="7">
    <location>
        <begin position="28"/>
        <end position="57"/>
    </location>
</feature>
<evidence type="ECO:0000256" key="4">
    <source>
        <dbReference type="ARBA" id="ARBA00023163"/>
    </source>
</evidence>
<feature type="region of interest" description="Disordered" evidence="6">
    <location>
        <begin position="1"/>
        <end position="28"/>
    </location>
</feature>
<keyword evidence="2" id="KW-0862">Zinc</keyword>
<keyword evidence="1" id="KW-0479">Metal-binding</keyword>
<accession>A0A9P7H121</accession>
<protein>
    <recommendedName>
        <fullName evidence="7">Zn(2)-C6 fungal-type domain-containing protein</fullName>
    </recommendedName>
</protein>
<feature type="compositionally biased region" description="Polar residues" evidence="6">
    <location>
        <begin position="77"/>
        <end position="86"/>
    </location>
</feature>
<feature type="non-terminal residue" evidence="8">
    <location>
        <position position="1"/>
    </location>
</feature>
<organism evidence="8 9">
    <name type="scientific">Fusarium avenaceum</name>
    <dbReference type="NCBI Taxonomy" id="40199"/>
    <lineage>
        <taxon>Eukaryota</taxon>
        <taxon>Fungi</taxon>
        <taxon>Dikarya</taxon>
        <taxon>Ascomycota</taxon>
        <taxon>Pezizomycotina</taxon>
        <taxon>Sordariomycetes</taxon>
        <taxon>Hypocreomycetidae</taxon>
        <taxon>Hypocreales</taxon>
        <taxon>Nectriaceae</taxon>
        <taxon>Fusarium</taxon>
        <taxon>Fusarium tricinctum species complex</taxon>
    </lineage>
</organism>
<dbReference type="PANTHER" id="PTHR47660:SF7">
    <property type="entry name" value="TRANSCRIPTION FACTOR WITH C2H2 AND ZN(2)-CYS(6) DNA BINDING DOMAIN (EUROFUNG)"/>
    <property type="match status" value="1"/>
</dbReference>
<keyword evidence="9" id="KW-1185">Reference proteome</keyword>
<dbReference type="PANTHER" id="PTHR47660">
    <property type="entry name" value="TRANSCRIPTION FACTOR WITH C2H2 AND ZN(2)-CYS(6) DNA BINDING DOMAIN (EUROFUNG)-RELATED-RELATED"/>
    <property type="match status" value="1"/>
</dbReference>
<evidence type="ECO:0000256" key="6">
    <source>
        <dbReference type="SAM" id="MobiDB-lite"/>
    </source>
</evidence>
<keyword evidence="3" id="KW-0805">Transcription regulation</keyword>
<gene>
    <name evidence="8" type="ORF">KAF25_006959</name>
</gene>
<dbReference type="SUPFAM" id="SSF57701">
    <property type="entry name" value="Zn2/Cys6 DNA-binding domain"/>
    <property type="match status" value="1"/>
</dbReference>
<dbReference type="Proteomes" id="UP000782241">
    <property type="component" value="Unassembled WGS sequence"/>
</dbReference>
<comment type="caution">
    <text evidence="8">The sequence shown here is derived from an EMBL/GenBank/DDBJ whole genome shotgun (WGS) entry which is preliminary data.</text>
</comment>
<evidence type="ECO:0000256" key="2">
    <source>
        <dbReference type="ARBA" id="ARBA00022833"/>
    </source>
</evidence>
<feature type="region of interest" description="Disordered" evidence="6">
    <location>
        <begin position="134"/>
        <end position="160"/>
    </location>
</feature>
<sequence>AAQRHERLHEREARQGERDSTTSSLRRTCTPCSKSRIKCSGGTPCTYCAMRNFVCSYLPRKRRERQITLGAHEESPALSSQSSQVFTGGRPASTMQSPCDVTTLDWLETPTHQQNITSLTQVQTNLVENDRLATNEGGQSSSVDNDLESEHSRPTGIIGDTPNIYSLPTNWLPFDDIPTSNSLVHSLDDMPSLAFGVDEVSVVSHQNLESQTPLLNLSAIHGQTLQQDHVSALIASMASNRSEKTQASGIGADTALSNTQATHYSDGAGFRESRAERYMRQRRAAYTEEHRPNTGHQVHASWLVDLNSKVAAATRNNGTSEDIPDGIFEEIISRLNSHETSSRILANFATHRDILLTKSTFQLFVNLYFERFHPVNPFIDRSHLCIPLWGWSLCLATATIGMKYFGSEEVNSFGDDLCCILHELMAKELDFVNCQEPLPYIQARILASIGLCQSRRPELLRCGYSASVMVAQACLRLHLLSEDDNVGSYQDDQSSDQKWITWRFRETRRRTGLFVWA</sequence>
<proteinExistence type="predicted"/>
<dbReference type="Pfam" id="PF00172">
    <property type="entry name" value="Zn_clus"/>
    <property type="match status" value="1"/>
</dbReference>
<name>A0A9P7H121_9HYPO</name>
<dbReference type="EMBL" id="JAGPUO010000015">
    <property type="protein sequence ID" value="KAG5658008.1"/>
    <property type="molecule type" value="Genomic_DNA"/>
</dbReference>
<evidence type="ECO:0000256" key="3">
    <source>
        <dbReference type="ARBA" id="ARBA00023015"/>
    </source>
</evidence>
<keyword evidence="4" id="KW-0804">Transcription</keyword>
<feature type="non-terminal residue" evidence="8">
    <location>
        <position position="517"/>
    </location>
</feature>
<dbReference type="GO" id="GO:0008270">
    <property type="term" value="F:zinc ion binding"/>
    <property type="evidence" value="ECO:0007669"/>
    <property type="project" value="InterPro"/>
</dbReference>
<keyword evidence="5" id="KW-0539">Nucleus</keyword>
<dbReference type="Gene3D" id="4.10.240.10">
    <property type="entry name" value="Zn(2)-C6 fungal-type DNA-binding domain"/>
    <property type="match status" value="1"/>
</dbReference>
<dbReference type="CDD" id="cd12148">
    <property type="entry name" value="fungal_TF_MHR"/>
    <property type="match status" value="1"/>
</dbReference>
<evidence type="ECO:0000256" key="5">
    <source>
        <dbReference type="ARBA" id="ARBA00023242"/>
    </source>
</evidence>
<dbReference type="InterPro" id="IPR036864">
    <property type="entry name" value="Zn2-C6_fun-type_DNA-bd_sf"/>
</dbReference>
<feature type="compositionally biased region" description="Basic and acidic residues" evidence="6">
    <location>
        <begin position="1"/>
        <end position="20"/>
    </location>
</feature>
<evidence type="ECO:0000259" key="7">
    <source>
        <dbReference type="PROSITE" id="PS50048"/>
    </source>
</evidence>
<dbReference type="PROSITE" id="PS50048">
    <property type="entry name" value="ZN2_CY6_FUNGAL_2"/>
    <property type="match status" value="1"/>
</dbReference>
<dbReference type="GO" id="GO:0000981">
    <property type="term" value="F:DNA-binding transcription factor activity, RNA polymerase II-specific"/>
    <property type="evidence" value="ECO:0007669"/>
    <property type="project" value="InterPro"/>
</dbReference>
<reference evidence="8" key="1">
    <citation type="submission" date="2021-04" db="EMBL/GenBank/DDBJ databases">
        <title>Draft genome of Fusarium avenaceum strain F156N33, isolated from an atmospheric sample in Virginia.</title>
        <authorList>
            <person name="Yang S."/>
            <person name="Vinatzer B.A."/>
            <person name="Coleman J."/>
        </authorList>
    </citation>
    <scope>NUCLEOTIDE SEQUENCE</scope>
    <source>
        <strain evidence="8">F156N33</strain>
    </source>
</reference>